<feature type="compositionally biased region" description="Low complexity" evidence="1">
    <location>
        <begin position="309"/>
        <end position="325"/>
    </location>
</feature>
<gene>
    <name evidence="2" type="ORF">TNIN_280781</name>
</gene>
<dbReference type="AlphaFoldDB" id="A0A8X7BX54"/>
<feature type="region of interest" description="Disordered" evidence="1">
    <location>
        <begin position="306"/>
        <end position="359"/>
    </location>
</feature>
<dbReference type="Proteomes" id="UP000886998">
    <property type="component" value="Unassembled WGS sequence"/>
</dbReference>
<keyword evidence="3" id="KW-1185">Reference proteome</keyword>
<evidence type="ECO:0000256" key="1">
    <source>
        <dbReference type="SAM" id="MobiDB-lite"/>
    </source>
</evidence>
<comment type="caution">
    <text evidence="2">The sequence shown here is derived from an EMBL/GenBank/DDBJ whole genome shotgun (WGS) entry which is preliminary data.</text>
</comment>
<name>A0A8X7BX54_9ARAC</name>
<feature type="region of interest" description="Disordered" evidence="1">
    <location>
        <begin position="209"/>
        <end position="271"/>
    </location>
</feature>
<evidence type="ECO:0000313" key="3">
    <source>
        <dbReference type="Proteomes" id="UP000886998"/>
    </source>
</evidence>
<proteinExistence type="predicted"/>
<evidence type="ECO:0000313" key="2">
    <source>
        <dbReference type="EMBL" id="GFY46323.1"/>
    </source>
</evidence>
<reference evidence="2" key="1">
    <citation type="submission" date="2020-08" db="EMBL/GenBank/DDBJ databases">
        <title>Multicomponent nature underlies the extraordinary mechanical properties of spider dragline silk.</title>
        <authorList>
            <person name="Kono N."/>
            <person name="Nakamura H."/>
            <person name="Mori M."/>
            <person name="Yoshida Y."/>
            <person name="Ohtoshi R."/>
            <person name="Malay A.D."/>
            <person name="Moran D.A.P."/>
            <person name="Tomita M."/>
            <person name="Numata K."/>
            <person name="Arakawa K."/>
        </authorList>
    </citation>
    <scope>NUCLEOTIDE SEQUENCE</scope>
</reference>
<organism evidence="2 3">
    <name type="scientific">Trichonephila inaurata madagascariensis</name>
    <dbReference type="NCBI Taxonomy" id="2747483"/>
    <lineage>
        <taxon>Eukaryota</taxon>
        <taxon>Metazoa</taxon>
        <taxon>Ecdysozoa</taxon>
        <taxon>Arthropoda</taxon>
        <taxon>Chelicerata</taxon>
        <taxon>Arachnida</taxon>
        <taxon>Araneae</taxon>
        <taxon>Araneomorphae</taxon>
        <taxon>Entelegynae</taxon>
        <taxon>Araneoidea</taxon>
        <taxon>Nephilidae</taxon>
        <taxon>Trichonephila</taxon>
        <taxon>Trichonephila inaurata</taxon>
    </lineage>
</organism>
<accession>A0A8X7BX54</accession>
<dbReference type="EMBL" id="BMAV01005317">
    <property type="protein sequence ID" value="GFY46323.1"/>
    <property type="molecule type" value="Genomic_DNA"/>
</dbReference>
<protein>
    <submittedName>
        <fullName evidence="2">Uncharacterized protein</fullName>
    </submittedName>
</protein>
<feature type="compositionally biased region" description="Low complexity" evidence="1">
    <location>
        <begin position="246"/>
        <end position="259"/>
    </location>
</feature>
<sequence>MTRIGVHCPSYLSRSRPRPVKSVRLSPLDVFVESTSHLGVYSVDRLRPAYRRLSVQSSRRSILLSAVQFNSQVQSVHFSYPGPTVCGPNSRRSNSPIGPLLVSRPHGLRSKFSKSKSVHFSYQDPTVCGPNSRRSNLLPRSPSPLRSLHTRVAPLLVSRSHGLRVQFPSVQFFIALSQSPTIASRPTRTAVYRSNLPVDPMFSSVQFQFSKSKGRSTSRTKVPIPVGPIPTRSNSPSPLIQDRRSSVSSPHSMPSVRRSLGPTPLGPISPAGQYASVGVQLPSTKSIPVGPTPAASLQKSLLPVRLNHVSSGPPGVPDVPSLLLSRTSRTPPCRRGDGLNLRPPRAAERTLGQSLRRSL</sequence>